<dbReference type="Proteomes" id="UP000187283">
    <property type="component" value="Unassembled WGS sequence"/>
</dbReference>
<evidence type="ECO:0000313" key="1">
    <source>
        <dbReference type="EMBL" id="OMJ21388.1"/>
    </source>
</evidence>
<organism evidence="1 2">
    <name type="scientific">Smittium culicis</name>
    <dbReference type="NCBI Taxonomy" id="133412"/>
    <lineage>
        <taxon>Eukaryota</taxon>
        <taxon>Fungi</taxon>
        <taxon>Fungi incertae sedis</taxon>
        <taxon>Zoopagomycota</taxon>
        <taxon>Kickxellomycotina</taxon>
        <taxon>Harpellomycetes</taxon>
        <taxon>Harpellales</taxon>
        <taxon>Legeriomycetaceae</taxon>
        <taxon>Smittium</taxon>
    </lineage>
</organism>
<evidence type="ECO:0000313" key="2">
    <source>
        <dbReference type="Proteomes" id="UP000187283"/>
    </source>
</evidence>
<keyword evidence="2" id="KW-1185">Reference proteome</keyword>
<comment type="caution">
    <text evidence="1">The sequence shown here is derived from an EMBL/GenBank/DDBJ whole genome shotgun (WGS) entry which is preliminary data.</text>
</comment>
<gene>
    <name evidence="1" type="ORF">AYI70_g3516</name>
</gene>
<name>A0A1R1Y3A8_9FUNG</name>
<reference evidence="1 2" key="1">
    <citation type="submission" date="2017-01" db="EMBL/GenBank/DDBJ databases">
        <authorList>
            <person name="Mah S.A."/>
            <person name="Swanson W.J."/>
            <person name="Moy G.W."/>
            <person name="Vacquier V.D."/>
        </authorList>
    </citation>
    <scope>NUCLEOTIDE SEQUENCE [LARGE SCALE GENOMIC DNA]</scope>
    <source>
        <strain evidence="1 2">GSMNP</strain>
    </source>
</reference>
<accession>A0A1R1Y3A8</accession>
<proteinExistence type="predicted"/>
<sequence length="13" mass="1510">MKPDLSHPNNQKT</sequence>
<feature type="non-terminal residue" evidence="1">
    <location>
        <position position="13"/>
    </location>
</feature>
<dbReference type="EMBL" id="LSSN01001017">
    <property type="protein sequence ID" value="OMJ21388.1"/>
    <property type="molecule type" value="Genomic_DNA"/>
</dbReference>
<protein>
    <submittedName>
        <fullName evidence="1">Uncharacterized protein</fullName>
    </submittedName>
</protein>